<keyword evidence="4 11" id="KW-1133">Transmembrane helix</keyword>
<dbReference type="Pfam" id="PF08516">
    <property type="entry name" value="ADAM_CR"/>
    <property type="match status" value="1"/>
</dbReference>
<dbReference type="PROSITE" id="PS01186">
    <property type="entry name" value="EGF_2"/>
    <property type="match status" value="1"/>
</dbReference>
<evidence type="ECO:0000259" key="13">
    <source>
        <dbReference type="PROSITE" id="PS50214"/>
    </source>
</evidence>
<dbReference type="SMART" id="SM00050">
    <property type="entry name" value="DISIN"/>
    <property type="match status" value="1"/>
</dbReference>
<feature type="disulfide bond" evidence="9">
    <location>
        <begin position="296"/>
        <end position="301"/>
    </location>
</feature>
<dbReference type="Gene3D" id="3.40.390.10">
    <property type="entry name" value="Collagenase (Catalytic Domain)"/>
    <property type="match status" value="1"/>
</dbReference>
<dbReference type="Ensembl" id="ENSLAFT00000003042.4">
    <property type="protein sequence ID" value="ENSLAFP00000002536.4"/>
    <property type="gene ID" value="ENSLAFG00000004709.4"/>
</dbReference>
<dbReference type="GO" id="GO:0007155">
    <property type="term" value="P:cell adhesion"/>
    <property type="evidence" value="ECO:0007669"/>
    <property type="project" value="TreeGrafter"/>
</dbReference>
<feature type="compositionally biased region" description="Low complexity" evidence="10">
    <location>
        <begin position="694"/>
        <end position="711"/>
    </location>
</feature>
<dbReference type="InterPro" id="IPR036436">
    <property type="entry name" value="Disintegrin_dom_sf"/>
</dbReference>
<keyword evidence="5 11" id="KW-0472">Membrane</keyword>
<protein>
    <submittedName>
        <fullName evidence="15">ADAM metallopeptidase domain 9</fullName>
    </submittedName>
</protein>
<feature type="transmembrane region" description="Helical" evidence="11">
    <location>
        <begin position="653"/>
        <end position="673"/>
    </location>
</feature>
<comment type="subunit">
    <text evidence="7">Interacts with TEX101.</text>
</comment>
<feature type="region of interest" description="Disordered" evidence="10">
    <location>
        <begin position="687"/>
        <end position="711"/>
    </location>
</feature>
<dbReference type="PROSITE" id="PS00427">
    <property type="entry name" value="DISINTEGRIN_1"/>
    <property type="match status" value="1"/>
</dbReference>
<dbReference type="AlphaFoldDB" id="G3SRL5"/>
<dbReference type="GeneTree" id="ENSGT00940000156239"/>
<evidence type="ECO:0000256" key="10">
    <source>
        <dbReference type="SAM" id="MobiDB-lite"/>
    </source>
</evidence>
<keyword evidence="2 8" id="KW-0245">EGF-like domain</keyword>
<keyword evidence="16" id="KW-1185">Reference proteome</keyword>
<dbReference type="PROSITE" id="PS50214">
    <property type="entry name" value="DISINTEGRIN_2"/>
    <property type="match status" value="1"/>
</dbReference>
<evidence type="ECO:0000313" key="16">
    <source>
        <dbReference type="Proteomes" id="UP000007646"/>
    </source>
</evidence>
<evidence type="ECO:0000256" key="6">
    <source>
        <dbReference type="ARBA" id="ARBA00023157"/>
    </source>
</evidence>
<reference evidence="15" key="2">
    <citation type="submission" date="2025-08" db="UniProtKB">
        <authorList>
            <consortium name="Ensembl"/>
        </authorList>
    </citation>
    <scope>IDENTIFICATION</scope>
    <source>
        <strain evidence="15">Isolate ISIS603380</strain>
    </source>
</reference>
<keyword evidence="3 11" id="KW-0812">Transmembrane</keyword>
<dbReference type="InterPro" id="IPR000742">
    <property type="entry name" value="EGF"/>
</dbReference>
<dbReference type="InterPro" id="IPR001590">
    <property type="entry name" value="Peptidase_M12B"/>
</dbReference>
<evidence type="ECO:0000256" key="11">
    <source>
        <dbReference type="SAM" id="Phobius"/>
    </source>
</evidence>
<dbReference type="GO" id="GO:0006508">
    <property type="term" value="P:proteolysis"/>
    <property type="evidence" value="ECO:0007669"/>
    <property type="project" value="InterPro"/>
</dbReference>
<evidence type="ECO:0000256" key="9">
    <source>
        <dbReference type="PROSITE-ProRule" id="PRU00276"/>
    </source>
</evidence>
<comment type="caution">
    <text evidence="8">Lacks conserved residue(s) required for the propagation of feature annotation.</text>
</comment>
<evidence type="ECO:0000256" key="7">
    <source>
        <dbReference type="ARBA" id="ARBA00038664"/>
    </source>
</evidence>
<feature type="domain" description="EGF-like" evidence="12">
    <location>
        <begin position="583"/>
        <end position="617"/>
    </location>
</feature>
<feature type="disulfide bond" evidence="8">
    <location>
        <begin position="607"/>
        <end position="616"/>
    </location>
</feature>
<dbReference type="PANTHER" id="PTHR11905">
    <property type="entry name" value="ADAM A DISINTEGRIN AND METALLOPROTEASE DOMAIN"/>
    <property type="match status" value="1"/>
</dbReference>
<dbReference type="InterPro" id="IPR018358">
    <property type="entry name" value="Disintegrin_CS"/>
</dbReference>
<dbReference type="InterPro" id="IPR034027">
    <property type="entry name" value="Reprolysin_adamalysin"/>
</dbReference>
<gene>
    <name evidence="15" type="primary">ADAM9</name>
</gene>
<evidence type="ECO:0000256" key="3">
    <source>
        <dbReference type="ARBA" id="ARBA00022692"/>
    </source>
</evidence>
<dbReference type="SMART" id="SM00608">
    <property type="entry name" value="ACR"/>
    <property type="match status" value="1"/>
</dbReference>
<dbReference type="PROSITE" id="PS50026">
    <property type="entry name" value="EGF_3"/>
    <property type="match status" value="1"/>
</dbReference>
<comment type="subcellular location">
    <subcellularLocation>
        <location evidence="1">Membrane</location>
        <topology evidence="1">Single-pass type I membrane protein</topology>
    </subcellularLocation>
</comment>
<evidence type="ECO:0000256" key="5">
    <source>
        <dbReference type="ARBA" id="ARBA00023136"/>
    </source>
</evidence>
<dbReference type="Proteomes" id="UP000007646">
    <property type="component" value="Unassembled WGS sequence"/>
</dbReference>
<dbReference type="GO" id="GO:0005886">
    <property type="term" value="C:plasma membrane"/>
    <property type="evidence" value="ECO:0007669"/>
    <property type="project" value="TreeGrafter"/>
</dbReference>
<dbReference type="SUPFAM" id="SSF55486">
    <property type="entry name" value="Metalloproteases ('zincins'), catalytic domain"/>
    <property type="match status" value="1"/>
</dbReference>
<evidence type="ECO:0000259" key="14">
    <source>
        <dbReference type="PROSITE" id="PS50215"/>
    </source>
</evidence>
<dbReference type="Gene3D" id="4.10.70.10">
    <property type="entry name" value="Disintegrin domain"/>
    <property type="match status" value="1"/>
</dbReference>
<dbReference type="Pfam" id="PF00200">
    <property type="entry name" value="Disintegrin"/>
    <property type="match status" value="1"/>
</dbReference>
<name>G3SRL5_LOXAF</name>
<dbReference type="Pfam" id="PF01562">
    <property type="entry name" value="Pep_M12B_propep"/>
    <property type="match status" value="1"/>
</dbReference>
<reference evidence="15" key="3">
    <citation type="submission" date="2025-09" db="UniProtKB">
        <authorList>
            <consortium name="Ensembl"/>
        </authorList>
    </citation>
    <scope>IDENTIFICATION</scope>
    <source>
        <strain evidence="15">Isolate ISIS603380</strain>
    </source>
</reference>
<sequence>DHIAYIIKIEGRQYLIHLKKQSFLSLASVVSSYDKKDTLHSKSLIVQMDCNYQGYVAGFPNSLVTLNTCSGLRGILQFQNISYGIEPMEAISGFVHMIYEEKNDNINVPLLRDSDISAWSNDLQSKARKSSKRTEFSNLSPRYIEMHIVVDKNLFDYMGSDIKVVTQKVILIVGLVNAMLAQLKLTVIISSIEIWSNKNQFSTTGQPSDLLIRLVEWEGKYLVPQPHHNTYFFVFRKYPSFIGTTFPGKMCYKTYAKGVALYSDGLSLESFAVIIVQLLGLQLGLTYDSSTDACLCSGDVCIMTPKAFHVGGVKDFSTCSLDDFKYIVSQSDLKCLQNRTVDIPVYKAPTRICGNGMLEPGEQCDCGTSKNCTHKRCCDPRTCSLKKGMVCGSGNCCTKDCKIKPRGTLCRKSADEECDFNEYCNGDESICVPDTYVHDGYFCDSGDGFCYKGRCRTFDKQCKSAIGGASTGAPFDCFEDINGRHDRYGNCGGHHCNFPDILCGKLVCSWPHKRLILRTNLSVFYTHRRDEICVVTYRGDGIIATSVRSPEDRDVTYVEDGTPCGPEMFCIRFECKETRFFMDLHDCDATRDCNKSGICNNFNHCHCNKGFVPPSCKAMKGQFGSVDDGHQFPEGNTRSSIQKRYATSPKHQLLLIGYVCLPVLIILTAILIMQNKLREFFYGEETEDERSVTEESSSSSKLSLSSRTASH</sequence>
<dbReference type="InterPro" id="IPR002870">
    <property type="entry name" value="Peptidase_M12B_N"/>
</dbReference>
<feature type="domain" description="Peptidase M12B" evidence="14">
    <location>
        <begin position="142"/>
        <end position="340"/>
    </location>
</feature>
<dbReference type="FunFam" id="4.10.70.10:FF:000001">
    <property type="entry name" value="Disintegrin and metalloproteinase domain-containing protein 22"/>
    <property type="match status" value="1"/>
</dbReference>
<keyword evidence="6 8" id="KW-1015">Disulfide bond</keyword>
<dbReference type="InterPro" id="IPR024079">
    <property type="entry name" value="MetalloPept_cat_dom_sf"/>
</dbReference>
<dbReference type="PROSITE" id="PS50215">
    <property type="entry name" value="ADAM_MEPRO"/>
    <property type="match status" value="1"/>
</dbReference>
<organism evidence="15 16">
    <name type="scientific">Loxodonta africana</name>
    <name type="common">African elephant</name>
    <dbReference type="NCBI Taxonomy" id="9785"/>
    <lineage>
        <taxon>Eukaryota</taxon>
        <taxon>Metazoa</taxon>
        <taxon>Chordata</taxon>
        <taxon>Craniata</taxon>
        <taxon>Vertebrata</taxon>
        <taxon>Euteleostomi</taxon>
        <taxon>Mammalia</taxon>
        <taxon>Eutheria</taxon>
        <taxon>Afrotheria</taxon>
        <taxon>Proboscidea</taxon>
        <taxon>Elephantidae</taxon>
        <taxon>Loxodonta</taxon>
    </lineage>
</organism>
<dbReference type="InterPro" id="IPR001762">
    <property type="entry name" value="Disintegrin_dom"/>
</dbReference>
<dbReference type="OMA" id="DKTDTCH"/>
<dbReference type="SUPFAM" id="SSF57552">
    <property type="entry name" value="Blood coagulation inhibitor (disintegrin)"/>
    <property type="match status" value="1"/>
</dbReference>
<dbReference type="GO" id="GO:0004222">
    <property type="term" value="F:metalloendopeptidase activity"/>
    <property type="evidence" value="ECO:0007669"/>
    <property type="project" value="InterPro"/>
</dbReference>
<accession>G3SRL5</accession>
<dbReference type="CDD" id="cd04269">
    <property type="entry name" value="ZnMc_adamalysin_II_like"/>
    <property type="match status" value="1"/>
</dbReference>
<dbReference type="GO" id="GO:0008584">
    <property type="term" value="P:male gonad development"/>
    <property type="evidence" value="ECO:0007669"/>
    <property type="project" value="TreeGrafter"/>
</dbReference>
<evidence type="ECO:0000256" key="8">
    <source>
        <dbReference type="PROSITE-ProRule" id="PRU00076"/>
    </source>
</evidence>
<dbReference type="Pfam" id="PF01421">
    <property type="entry name" value="Reprolysin"/>
    <property type="match status" value="1"/>
</dbReference>
<feature type="domain" description="Disintegrin" evidence="13">
    <location>
        <begin position="350"/>
        <end position="439"/>
    </location>
</feature>
<proteinExistence type="predicted"/>
<evidence type="ECO:0000313" key="15">
    <source>
        <dbReference type="Ensembl" id="ENSLAFP00000002536.4"/>
    </source>
</evidence>
<dbReference type="GO" id="GO:0007339">
    <property type="term" value="P:binding of sperm to zona pellucida"/>
    <property type="evidence" value="ECO:0007669"/>
    <property type="project" value="TreeGrafter"/>
</dbReference>
<dbReference type="InterPro" id="IPR006586">
    <property type="entry name" value="ADAM_Cys-rich"/>
</dbReference>
<evidence type="ECO:0000259" key="12">
    <source>
        <dbReference type="PROSITE" id="PS50026"/>
    </source>
</evidence>
<evidence type="ECO:0000256" key="2">
    <source>
        <dbReference type="ARBA" id="ARBA00022536"/>
    </source>
</evidence>
<reference evidence="15 16" key="1">
    <citation type="submission" date="2009-06" db="EMBL/GenBank/DDBJ databases">
        <title>The Genome Sequence of Loxodonta africana (African elephant).</title>
        <authorList>
            <person name="Di Palma F."/>
            <person name="Heiman D."/>
            <person name="Young S."/>
            <person name="Johnson J."/>
            <person name="Lander E.S."/>
            <person name="Lindblad-Toh K."/>
        </authorList>
    </citation>
    <scope>NUCLEOTIDE SEQUENCE [LARGE SCALE GENOMIC DNA]</scope>
    <source>
        <strain evidence="15 16">Isolate ISIS603380</strain>
    </source>
</reference>
<evidence type="ECO:0000256" key="1">
    <source>
        <dbReference type="ARBA" id="ARBA00004479"/>
    </source>
</evidence>
<dbReference type="PANTHER" id="PTHR11905:SF28">
    <property type="entry name" value="DISINTEGRIN AND METALLOPROTEINASE DOMAIN-CONTAINING PROTEIN 5"/>
    <property type="match status" value="1"/>
</dbReference>
<evidence type="ECO:0000256" key="4">
    <source>
        <dbReference type="ARBA" id="ARBA00022989"/>
    </source>
</evidence>